<evidence type="ECO:0000313" key="2">
    <source>
        <dbReference type="Proteomes" id="UP000319818"/>
    </source>
</evidence>
<dbReference type="AlphaFoldDB" id="A0A543GEP2"/>
<evidence type="ECO:0008006" key="3">
    <source>
        <dbReference type="Google" id="ProtNLM"/>
    </source>
</evidence>
<evidence type="ECO:0000313" key="1">
    <source>
        <dbReference type="EMBL" id="TQM44552.1"/>
    </source>
</evidence>
<protein>
    <recommendedName>
        <fullName evidence="3">ACT domain-containing protein</fullName>
    </recommendedName>
</protein>
<comment type="caution">
    <text evidence="1">The sequence shown here is derived from an EMBL/GenBank/DDBJ whole genome shotgun (WGS) entry which is preliminary data.</text>
</comment>
<dbReference type="Proteomes" id="UP000319818">
    <property type="component" value="Unassembled WGS sequence"/>
</dbReference>
<reference evidence="1 2" key="1">
    <citation type="submission" date="2019-06" db="EMBL/GenBank/DDBJ databases">
        <title>Sequencing the genomes of 1000 actinobacteria strains.</title>
        <authorList>
            <person name="Klenk H.-P."/>
        </authorList>
    </citation>
    <scope>NUCLEOTIDE SEQUENCE [LARGE SCALE GENOMIC DNA]</scope>
    <source>
        <strain evidence="1 2">DSM 45511</strain>
    </source>
</reference>
<dbReference type="EMBL" id="VFPH01000001">
    <property type="protein sequence ID" value="TQM44552.1"/>
    <property type="molecule type" value="Genomic_DNA"/>
</dbReference>
<name>A0A543GEP2_9PSEU</name>
<accession>A0A543GEP2</accession>
<gene>
    <name evidence="1" type="ORF">FB388_1923</name>
</gene>
<sequence>MTVLDHSRRNPWAPRLQRRHEIVTTGGMQGVLDIGTALCACGFPVREFAVEVLDGVPYSSVTCTVSLTADECATFADRLGAVPTVVSVEPC</sequence>
<dbReference type="OrthoDB" id="3578043at2"/>
<proteinExistence type="predicted"/>
<keyword evidence="2" id="KW-1185">Reference proteome</keyword>
<dbReference type="RefSeq" id="WP_142099487.1">
    <property type="nucleotide sequence ID" value="NZ_VFPH01000001.1"/>
</dbReference>
<organism evidence="1 2">
    <name type="scientific">Pseudonocardia cypriaca</name>
    <dbReference type="NCBI Taxonomy" id="882449"/>
    <lineage>
        <taxon>Bacteria</taxon>
        <taxon>Bacillati</taxon>
        <taxon>Actinomycetota</taxon>
        <taxon>Actinomycetes</taxon>
        <taxon>Pseudonocardiales</taxon>
        <taxon>Pseudonocardiaceae</taxon>
        <taxon>Pseudonocardia</taxon>
    </lineage>
</organism>